<dbReference type="AlphaFoldDB" id="A0A2G4RCF4"/>
<gene>
    <name evidence="2" type="ORF">CSR02_05890</name>
</gene>
<feature type="transmembrane region" description="Helical" evidence="1">
    <location>
        <begin position="35"/>
        <end position="56"/>
    </location>
</feature>
<feature type="transmembrane region" description="Helical" evidence="1">
    <location>
        <begin position="62"/>
        <end position="83"/>
    </location>
</feature>
<dbReference type="Proteomes" id="UP000228751">
    <property type="component" value="Unassembled WGS sequence"/>
</dbReference>
<evidence type="ECO:0000256" key="1">
    <source>
        <dbReference type="SAM" id="Phobius"/>
    </source>
</evidence>
<sequence>MARFRSDSAWRLCNTCYRQQRRPGSLFLAEQYKGVFGMGMFLCVAVLGLDLMMYFLGMNVTSFGSVVVAFIIPVIVMCSYSLIHIEKDPNPSSGH</sequence>
<comment type="caution">
    <text evidence="2">The sequence shown here is derived from an EMBL/GenBank/DDBJ whole genome shotgun (WGS) entry which is preliminary data.</text>
</comment>
<dbReference type="EMBL" id="PEBQ01000093">
    <property type="protein sequence ID" value="PHY94197.1"/>
    <property type="molecule type" value="Genomic_DNA"/>
</dbReference>
<organism evidence="2 3">
    <name type="scientific">Acetobacter pomorum</name>
    <dbReference type="NCBI Taxonomy" id="65959"/>
    <lineage>
        <taxon>Bacteria</taxon>
        <taxon>Pseudomonadati</taxon>
        <taxon>Pseudomonadota</taxon>
        <taxon>Alphaproteobacteria</taxon>
        <taxon>Acetobacterales</taxon>
        <taxon>Acetobacteraceae</taxon>
        <taxon>Acetobacter</taxon>
    </lineage>
</organism>
<keyword evidence="3" id="KW-1185">Reference proteome</keyword>
<evidence type="ECO:0000313" key="3">
    <source>
        <dbReference type="Proteomes" id="UP000228751"/>
    </source>
</evidence>
<evidence type="ECO:0000313" key="2">
    <source>
        <dbReference type="EMBL" id="PHY94197.1"/>
    </source>
</evidence>
<protein>
    <submittedName>
        <fullName evidence="2">Uncharacterized protein</fullName>
    </submittedName>
</protein>
<keyword evidence="1" id="KW-1133">Transmembrane helix</keyword>
<proteinExistence type="predicted"/>
<reference evidence="2 3" key="1">
    <citation type="submission" date="2017-10" db="EMBL/GenBank/DDBJ databases">
        <title>Genomic analysis of the genus Acetobacter.</title>
        <authorList>
            <person name="Kim K.H."/>
            <person name="Chun B.H."/>
            <person name="Son A.R."/>
            <person name="Jeon C.O."/>
        </authorList>
    </citation>
    <scope>NUCLEOTIDE SEQUENCE [LARGE SCALE GENOMIC DNA]</scope>
    <source>
        <strain evidence="2 3">LHT 2458</strain>
    </source>
</reference>
<keyword evidence="1" id="KW-0472">Membrane</keyword>
<accession>A0A2G4RCF4</accession>
<keyword evidence="1" id="KW-0812">Transmembrane</keyword>
<name>A0A2G4RCF4_9PROT</name>